<dbReference type="Pfam" id="PF23282">
    <property type="entry name" value="WHD_ROQ1"/>
    <property type="match status" value="1"/>
</dbReference>
<dbReference type="PRINTS" id="PR00364">
    <property type="entry name" value="DISEASERSIST"/>
</dbReference>
<dbReference type="GO" id="GO:0006952">
    <property type="term" value="P:defense response"/>
    <property type="evidence" value="ECO:0007669"/>
    <property type="project" value="InterPro"/>
</dbReference>
<dbReference type="AlphaFoldDB" id="A0AAW1Y7H1"/>
<dbReference type="InterPro" id="IPR002182">
    <property type="entry name" value="NB-ARC"/>
</dbReference>
<dbReference type="Gene3D" id="3.80.10.10">
    <property type="entry name" value="Ribonuclease Inhibitor"/>
    <property type="match status" value="1"/>
</dbReference>
<dbReference type="SUPFAM" id="SSF46785">
    <property type="entry name" value="Winged helix' DNA-binding domain"/>
    <property type="match status" value="1"/>
</dbReference>
<dbReference type="GO" id="GO:0043531">
    <property type="term" value="F:ADP binding"/>
    <property type="evidence" value="ECO:0007669"/>
    <property type="project" value="InterPro"/>
</dbReference>
<dbReference type="SUPFAM" id="SSF52058">
    <property type="entry name" value="L domain-like"/>
    <property type="match status" value="1"/>
</dbReference>
<dbReference type="Proteomes" id="UP001457282">
    <property type="component" value="Unassembled WGS sequence"/>
</dbReference>
<evidence type="ECO:0000256" key="2">
    <source>
        <dbReference type="ARBA" id="ARBA00022737"/>
    </source>
</evidence>
<evidence type="ECO:0000313" key="6">
    <source>
        <dbReference type="Proteomes" id="UP001457282"/>
    </source>
</evidence>
<dbReference type="Pfam" id="PF00931">
    <property type="entry name" value="NB-ARC"/>
    <property type="match status" value="1"/>
</dbReference>
<dbReference type="SUPFAM" id="SSF52540">
    <property type="entry name" value="P-loop containing nucleoside triphosphate hydrolases"/>
    <property type="match status" value="1"/>
</dbReference>
<keyword evidence="1" id="KW-0433">Leucine-rich repeat</keyword>
<gene>
    <name evidence="5" type="ORF">M0R45_010501</name>
</gene>
<accession>A0AAW1Y7H1</accession>
<dbReference type="InterPro" id="IPR027417">
    <property type="entry name" value="P-loop_NTPase"/>
</dbReference>
<dbReference type="InterPro" id="IPR058192">
    <property type="entry name" value="WHD_ROQ1-like"/>
</dbReference>
<evidence type="ECO:0000256" key="1">
    <source>
        <dbReference type="ARBA" id="ARBA00022614"/>
    </source>
</evidence>
<name>A0AAW1Y7H1_RUBAR</name>
<dbReference type="InterPro" id="IPR044974">
    <property type="entry name" value="Disease_R_plants"/>
</dbReference>
<evidence type="ECO:0000259" key="3">
    <source>
        <dbReference type="Pfam" id="PF00931"/>
    </source>
</evidence>
<dbReference type="InterPro" id="IPR036390">
    <property type="entry name" value="WH_DNA-bd_sf"/>
</dbReference>
<reference evidence="5 6" key="1">
    <citation type="journal article" date="2023" name="G3 (Bethesda)">
        <title>A chromosome-length genome assembly and annotation of blackberry (Rubus argutus, cv. 'Hillquist').</title>
        <authorList>
            <person name="Bruna T."/>
            <person name="Aryal R."/>
            <person name="Dudchenko O."/>
            <person name="Sargent D.J."/>
            <person name="Mead D."/>
            <person name="Buti M."/>
            <person name="Cavallini A."/>
            <person name="Hytonen T."/>
            <person name="Andres J."/>
            <person name="Pham M."/>
            <person name="Weisz D."/>
            <person name="Mascagni F."/>
            <person name="Usai G."/>
            <person name="Natali L."/>
            <person name="Bassil N."/>
            <person name="Fernandez G.E."/>
            <person name="Lomsadze A."/>
            <person name="Armour M."/>
            <person name="Olukolu B."/>
            <person name="Poorten T."/>
            <person name="Britton C."/>
            <person name="Davik J."/>
            <person name="Ashrafi H."/>
            <person name="Aiden E.L."/>
            <person name="Borodovsky M."/>
            <person name="Worthington M."/>
        </authorList>
    </citation>
    <scope>NUCLEOTIDE SEQUENCE [LARGE SCALE GENOMIC DNA]</scope>
    <source>
        <strain evidence="5">PI 553951</strain>
    </source>
</reference>
<dbReference type="Gene3D" id="3.40.50.300">
    <property type="entry name" value="P-loop containing nucleotide triphosphate hydrolases"/>
    <property type="match status" value="1"/>
</dbReference>
<dbReference type="InterPro" id="IPR032675">
    <property type="entry name" value="LRR_dom_sf"/>
</dbReference>
<dbReference type="EMBL" id="JBEDUW010000002">
    <property type="protein sequence ID" value="KAK9944964.1"/>
    <property type="molecule type" value="Genomic_DNA"/>
</dbReference>
<dbReference type="Gene3D" id="3.40.50.10140">
    <property type="entry name" value="Toll/interleukin-1 receptor homology (TIR) domain"/>
    <property type="match status" value="1"/>
</dbReference>
<comment type="caution">
    <text evidence="5">The sequence shown here is derived from an EMBL/GenBank/DDBJ whole genome shotgun (WGS) entry which is preliminary data.</text>
</comment>
<dbReference type="Gene3D" id="1.10.8.430">
    <property type="entry name" value="Helical domain of apoptotic protease-activating factors"/>
    <property type="match status" value="1"/>
</dbReference>
<feature type="domain" description="Disease resistance protein Roq1-like winged-helix" evidence="4">
    <location>
        <begin position="295"/>
        <end position="365"/>
    </location>
</feature>
<protein>
    <submittedName>
        <fullName evidence="5">Uncharacterized protein</fullName>
    </submittedName>
</protein>
<dbReference type="InterPro" id="IPR035897">
    <property type="entry name" value="Toll_tir_struct_dom_sf"/>
</dbReference>
<evidence type="ECO:0000259" key="4">
    <source>
        <dbReference type="Pfam" id="PF23282"/>
    </source>
</evidence>
<dbReference type="InterPro" id="IPR042197">
    <property type="entry name" value="Apaf_helical"/>
</dbReference>
<dbReference type="PANTHER" id="PTHR11017">
    <property type="entry name" value="LEUCINE-RICH REPEAT-CONTAINING PROTEIN"/>
    <property type="match status" value="1"/>
</dbReference>
<keyword evidence="6" id="KW-1185">Reference proteome</keyword>
<dbReference type="PANTHER" id="PTHR11017:SF305">
    <property type="entry name" value="TMV RESISTANCE PROTEIN N-LIKE"/>
    <property type="match status" value="1"/>
</dbReference>
<sequence>MVKEWRQALRDVADLGGMVLGDQFESQLIQNIVEDIGKKLIPTTLNVAPYAIGIDDRVEGLNSWLRDGSDDVGVAGIYGMGGIGKTTIAKAAYNLNLDRFQGSSFLADIRATSEQPNGLVRLQRKLLSDIQKGKPKKICSVDEGISKIKHAICCKRILIVLDDVNDSDQFNAIFGMREWFHPGTKIIITTRDEHLLKTNGVSNMFIVPELDEHESLQLFSWHAFRQAHPIKSYMEVSTLIVQHCGGLPLALQVLGSSLFGKSVDVWQSALAKLDVIPDGKIQKALRISFDSLQDDHDKNLFLHISCFFIGKEVDFIISILDNLDFYTRIGIQNLVDRCLLQINYGTLVMHQLLVDMGKGIIREESLEDPGKRSRVEHRDAAIILKNLTGTKSIKGLMLKLPMLMEGTSSQATFRSNKKRCHAKEDDGNCSRRRRLSLFSWKSMYLSSKNLASASIEADFITEAFRRMQSLELLLLKNVKLSGGYENFPKRLTWLSWQGFPLKSIPANFYLGNLVVLELQNSSLQLAWKGTKFLPSLKILNLSHSHGLLRTPDLSGVPKLERLILRDCISIDEIDESIGDLEKLQNYHTNPGYWNPTFWDCTELVEVERLFTIKPLRSVDIEMIKYMGLYDFESIESTQVEMTNCLTHTTRTGPLQGLYECGIFSIFLQGSTVPDRYSYKSMGTLMLSIILPSKLELKIRGLNLCVVYTRHPDRKPCGMYSSIDLKVSNETKGLMWAYRPVTIGSPIKNVDILWLSHWPFGKDDIESGEELFISVDQGYENLIKELGVQLVYEQENIGNTCTGVRSKSEDATVDQEAETPYWSQDDVVGDVSVSASKYQMWKGKYFLCNLRPDAYRDQFRWSQRNPALLDFSYEPDGPYNFLCEHSYFCRRF</sequence>
<keyword evidence="2" id="KW-0677">Repeat</keyword>
<feature type="domain" description="NB-ARC" evidence="3">
    <location>
        <begin position="55"/>
        <end position="226"/>
    </location>
</feature>
<organism evidence="5 6">
    <name type="scientific">Rubus argutus</name>
    <name type="common">Southern blackberry</name>
    <dbReference type="NCBI Taxonomy" id="59490"/>
    <lineage>
        <taxon>Eukaryota</taxon>
        <taxon>Viridiplantae</taxon>
        <taxon>Streptophyta</taxon>
        <taxon>Embryophyta</taxon>
        <taxon>Tracheophyta</taxon>
        <taxon>Spermatophyta</taxon>
        <taxon>Magnoliopsida</taxon>
        <taxon>eudicotyledons</taxon>
        <taxon>Gunneridae</taxon>
        <taxon>Pentapetalae</taxon>
        <taxon>rosids</taxon>
        <taxon>fabids</taxon>
        <taxon>Rosales</taxon>
        <taxon>Rosaceae</taxon>
        <taxon>Rosoideae</taxon>
        <taxon>Rosoideae incertae sedis</taxon>
        <taxon>Rubus</taxon>
    </lineage>
</organism>
<evidence type="ECO:0000313" key="5">
    <source>
        <dbReference type="EMBL" id="KAK9944964.1"/>
    </source>
</evidence>
<proteinExistence type="predicted"/>